<keyword evidence="1" id="KW-0812">Transmembrane</keyword>
<accession>A0ABT2W166</accession>
<evidence type="ECO:0008006" key="4">
    <source>
        <dbReference type="Google" id="ProtNLM"/>
    </source>
</evidence>
<keyword evidence="1" id="KW-1133">Transmembrane helix</keyword>
<keyword evidence="1" id="KW-0472">Membrane</keyword>
<evidence type="ECO:0000313" key="3">
    <source>
        <dbReference type="Proteomes" id="UP001208649"/>
    </source>
</evidence>
<dbReference type="PROSITE" id="PS51257">
    <property type="entry name" value="PROKAR_LIPOPROTEIN"/>
    <property type="match status" value="1"/>
</dbReference>
<dbReference type="EMBL" id="JAOTEM010000001">
    <property type="protein sequence ID" value="MCU7615659.1"/>
    <property type="molecule type" value="Genomic_DNA"/>
</dbReference>
<sequence>MKRKFFFIIFLFLFIGAVVSCTSKKPLDPVIITNTKEITKIVRDTVFKVEADSSYYEAYIKCVNGKPVLVDTPETKANSKPGKSLKQPTAKIDGDKLKVDCNKNLEELHAKWEETYIKEHEQKPIYVPQLVYKDKPLTWWQNTQQWLGRIFLGLISLGVLCFILRWKNII</sequence>
<name>A0ABT2W166_9FLAO</name>
<gene>
    <name evidence="2" type="ORF">NZ698_00495</name>
</gene>
<proteinExistence type="predicted"/>
<feature type="transmembrane region" description="Helical" evidence="1">
    <location>
        <begin position="146"/>
        <end position="166"/>
    </location>
</feature>
<comment type="caution">
    <text evidence="2">The sequence shown here is derived from an EMBL/GenBank/DDBJ whole genome shotgun (WGS) entry which is preliminary data.</text>
</comment>
<evidence type="ECO:0000256" key="1">
    <source>
        <dbReference type="SAM" id="Phobius"/>
    </source>
</evidence>
<protein>
    <recommendedName>
        <fullName evidence="4">Lipoprotein</fullName>
    </recommendedName>
</protein>
<keyword evidence="3" id="KW-1185">Reference proteome</keyword>
<dbReference type="Proteomes" id="UP001208649">
    <property type="component" value="Unassembled WGS sequence"/>
</dbReference>
<organism evidence="2 3">
    <name type="scientific">Chryseobacterium edaphi</name>
    <dbReference type="NCBI Taxonomy" id="2976532"/>
    <lineage>
        <taxon>Bacteria</taxon>
        <taxon>Pseudomonadati</taxon>
        <taxon>Bacteroidota</taxon>
        <taxon>Flavobacteriia</taxon>
        <taxon>Flavobacteriales</taxon>
        <taxon>Weeksellaceae</taxon>
        <taxon>Chryseobacterium group</taxon>
        <taxon>Chryseobacterium</taxon>
    </lineage>
</organism>
<dbReference type="RefSeq" id="WP_263000804.1">
    <property type="nucleotide sequence ID" value="NZ_JAOTEM010000001.1"/>
</dbReference>
<evidence type="ECO:0000313" key="2">
    <source>
        <dbReference type="EMBL" id="MCU7615659.1"/>
    </source>
</evidence>
<reference evidence="3" key="1">
    <citation type="submission" date="2023-07" db="EMBL/GenBank/DDBJ databases">
        <title>Chryseobacterium sp. strain PBS4-4 Genome sequencing and assembly.</title>
        <authorList>
            <person name="Jung Y."/>
        </authorList>
    </citation>
    <scope>NUCLEOTIDE SEQUENCE [LARGE SCALE GENOMIC DNA]</scope>
    <source>
        <strain evidence="3">PBS4-4</strain>
    </source>
</reference>